<gene>
    <name evidence="2" type="ORF">WR25_01895</name>
</gene>
<evidence type="ECO:0000313" key="3">
    <source>
        <dbReference type="Proteomes" id="UP000218231"/>
    </source>
</evidence>
<proteinExistence type="predicted"/>
<dbReference type="Proteomes" id="UP000218231">
    <property type="component" value="Unassembled WGS sequence"/>
</dbReference>
<accession>A0A2A2KYD4</accession>
<evidence type="ECO:0000313" key="2">
    <source>
        <dbReference type="EMBL" id="PAV78902.1"/>
    </source>
</evidence>
<name>A0A2A2KYD4_9BILA</name>
<comment type="caution">
    <text evidence="2">The sequence shown here is derived from an EMBL/GenBank/DDBJ whole genome shotgun (WGS) entry which is preliminary data.</text>
</comment>
<sequence>MKGMVWGIVMRWGLETVPQLAFFAGRKMSEVVLTCGISLDLRPKKEWKKMATFYLAPGQCSHLVPPSHTISPPTEGNNSIDINFGEKRENRRQQTREDKLVHRRGGKQRRL</sequence>
<feature type="compositionally biased region" description="Polar residues" evidence="1">
    <location>
        <begin position="68"/>
        <end position="81"/>
    </location>
</feature>
<protein>
    <submittedName>
        <fullName evidence="2">Uncharacterized protein</fullName>
    </submittedName>
</protein>
<reference evidence="2 3" key="1">
    <citation type="journal article" date="2017" name="Curr. Biol.">
        <title>Genome architecture and evolution of a unichromosomal asexual nematode.</title>
        <authorList>
            <person name="Fradin H."/>
            <person name="Zegar C."/>
            <person name="Gutwein M."/>
            <person name="Lucas J."/>
            <person name="Kovtun M."/>
            <person name="Corcoran D."/>
            <person name="Baugh L.R."/>
            <person name="Kiontke K."/>
            <person name="Gunsalus K."/>
            <person name="Fitch D.H."/>
            <person name="Piano F."/>
        </authorList>
    </citation>
    <scope>NUCLEOTIDE SEQUENCE [LARGE SCALE GENOMIC DNA]</scope>
    <source>
        <strain evidence="2">PF1309</strain>
    </source>
</reference>
<organism evidence="2 3">
    <name type="scientific">Diploscapter pachys</name>
    <dbReference type="NCBI Taxonomy" id="2018661"/>
    <lineage>
        <taxon>Eukaryota</taxon>
        <taxon>Metazoa</taxon>
        <taxon>Ecdysozoa</taxon>
        <taxon>Nematoda</taxon>
        <taxon>Chromadorea</taxon>
        <taxon>Rhabditida</taxon>
        <taxon>Rhabditina</taxon>
        <taxon>Rhabditomorpha</taxon>
        <taxon>Rhabditoidea</taxon>
        <taxon>Rhabditidae</taxon>
        <taxon>Diploscapter</taxon>
    </lineage>
</organism>
<feature type="region of interest" description="Disordered" evidence="1">
    <location>
        <begin position="66"/>
        <end position="111"/>
    </location>
</feature>
<dbReference type="AlphaFoldDB" id="A0A2A2KYD4"/>
<dbReference type="EMBL" id="LIAE01007494">
    <property type="protein sequence ID" value="PAV78902.1"/>
    <property type="molecule type" value="Genomic_DNA"/>
</dbReference>
<evidence type="ECO:0000256" key="1">
    <source>
        <dbReference type="SAM" id="MobiDB-lite"/>
    </source>
</evidence>
<keyword evidence="3" id="KW-1185">Reference proteome</keyword>
<feature type="compositionally biased region" description="Basic and acidic residues" evidence="1">
    <location>
        <begin position="84"/>
        <end position="100"/>
    </location>
</feature>
<feature type="compositionally biased region" description="Basic residues" evidence="1">
    <location>
        <begin position="101"/>
        <end position="111"/>
    </location>
</feature>